<gene>
    <name evidence="2" type="ORF">KC01_LOCUS21611</name>
</gene>
<name>A0AAV2KWE2_KNICA</name>
<sequence length="108" mass="11596">MYTPSIHFYSLHLNHRSLPVISKSWLSADAAAILTTERSRVAPIMKLLLTTQAVSSLPSPHAAPSSAHSSVPGDPSHLQTLSHLLHSDPASSRLAEGPNPETQQLCPM</sequence>
<proteinExistence type="predicted"/>
<protein>
    <submittedName>
        <fullName evidence="2">Uncharacterized protein</fullName>
    </submittedName>
</protein>
<dbReference type="Proteomes" id="UP001497482">
    <property type="component" value="Chromosome 2"/>
</dbReference>
<reference evidence="2 3" key="1">
    <citation type="submission" date="2024-04" db="EMBL/GenBank/DDBJ databases">
        <authorList>
            <person name="Waldvogel A.-M."/>
            <person name="Schoenle A."/>
        </authorList>
    </citation>
    <scope>NUCLEOTIDE SEQUENCE [LARGE SCALE GENOMIC DNA]</scope>
</reference>
<evidence type="ECO:0000313" key="2">
    <source>
        <dbReference type="EMBL" id="CAL1592357.1"/>
    </source>
</evidence>
<dbReference type="AlphaFoldDB" id="A0AAV2KWE2"/>
<keyword evidence="3" id="KW-1185">Reference proteome</keyword>
<organism evidence="2 3">
    <name type="scientific">Knipowitschia caucasica</name>
    <name type="common">Caucasian dwarf goby</name>
    <name type="synonym">Pomatoschistus caucasicus</name>
    <dbReference type="NCBI Taxonomy" id="637954"/>
    <lineage>
        <taxon>Eukaryota</taxon>
        <taxon>Metazoa</taxon>
        <taxon>Chordata</taxon>
        <taxon>Craniata</taxon>
        <taxon>Vertebrata</taxon>
        <taxon>Euteleostomi</taxon>
        <taxon>Actinopterygii</taxon>
        <taxon>Neopterygii</taxon>
        <taxon>Teleostei</taxon>
        <taxon>Neoteleostei</taxon>
        <taxon>Acanthomorphata</taxon>
        <taxon>Gobiaria</taxon>
        <taxon>Gobiiformes</taxon>
        <taxon>Gobioidei</taxon>
        <taxon>Gobiidae</taxon>
        <taxon>Gobiinae</taxon>
        <taxon>Knipowitschia</taxon>
    </lineage>
</organism>
<dbReference type="EMBL" id="OZ035824">
    <property type="protein sequence ID" value="CAL1592357.1"/>
    <property type="molecule type" value="Genomic_DNA"/>
</dbReference>
<evidence type="ECO:0000256" key="1">
    <source>
        <dbReference type="SAM" id="MobiDB-lite"/>
    </source>
</evidence>
<accession>A0AAV2KWE2</accession>
<evidence type="ECO:0000313" key="3">
    <source>
        <dbReference type="Proteomes" id="UP001497482"/>
    </source>
</evidence>
<feature type="region of interest" description="Disordered" evidence="1">
    <location>
        <begin position="56"/>
        <end position="108"/>
    </location>
</feature>
<feature type="compositionally biased region" description="Low complexity" evidence="1">
    <location>
        <begin position="56"/>
        <end position="84"/>
    </location>
</feature>